<reference evidence="1 2" key="1">
    <citation type="submission" date="2015-12" db="EMBL/GenBank/DDBJ databases">
        <authorList>
            <person name="Shamseldin A."/>
            <person name="Moawad H."/>
            <person name="Abd El-Rahim W.M."/>
            <person name="Sadowsky M.J."/>
        </authorList>
    </citation>
    <scope>NUCLEOTIDE SEQUENCE [LARGE SCALE GENOMIC DNA]</scope>
    <source>
        <strain evidence="1 2">JC234</strain>
    </source>
</reference>
<accession>A0A1C1YS67</accession>
<sequence>MNLANVFKSDIFSFTSLTTAINLLPVEPTSVDLFANFTESGVNTLTVMVEEKDGRLGIVKSAPRGSVGRSISSKKRRARSFAVPHYPTYDAILASEVQGVRQFGSSDALETVESKLAEKRTDMLSDLNRTQNFGKWGAIQGVLYDEDGSIIYDWFDEFGVDRNEFTIDLSDATRNLRDEMIKGKRLLEKETAGYSYTKVKVPLPAAVFDRFVSHPSLKEAYDRWQDGAFLRADNRKGFMIADNIEIMSVDITDLGNGLTTIPDDEGYMIPDAAGLLKVNFAPADTLEAANTIGLPYYMASEPMPFGKGVELAAESNFLAYCEKPRAIVRILFS</sequence>
<dbReference type="Pfam" id="PF03864">
    <property type="entry name" value="Phage_cap_E"/>
    <property type="match status" value="1"/>
</dbReference>
<dbReference type="EMBL" id="LQZT01000042">
    <property type="protein sequence ID" value="OCW56286.1"/>
    <property type="molecule type" value="Genomic_DNA"/>
</dbReference>
<protein>
    <recommendedName>
        <fullName evidence="3">Major capsid protein E</fullName>
    </recommendedName>
</protein>
<dbReference type="OrthoDB" id="6388191at2"/>
<name>A0A1C1YS67_9HYPH</name>
<dbReference type="AlphaFoldDB" id="A0A1C1YS67"/>
<dbReference type="RefSeq" id="WP_066182191.1">
    <property type="nucleotide sequence ID" value="NZ_LQZT01000042.1"/>
</dbReference>
<gene>
    <name evidence="1" type="ORF">AWJ14_19520</name>
</gene>
<comment type="caution">
    <text evidence="1">The sequence shown here is derived from an EMBL/GenBank/DDBJ whole genome shotgun (WGS) entry which is preliminary data.</text>
</comment>
<evidence type="ECO:0000313" key="1">
    <source>
        <dbReference type="EMBL" id="OCW56286.1"/>
    </source>
</evidence>
<keyword evidence="2" id="KW-1185">Reference proteome</keyword>
<dbReference type="Proteomes" id="UP000094795">
    <property type="component" value="Unassembled WGS sequence"/>
</dbReference>
<dbReference type="STRING" id="1480615.AWJ14_19520"/>
<dbReference type="InterPro" id="IPR005564">
    <property type="entry name" value="Major_capsid_GpE"/>
</dbReference>
<evidence type="ECO:0008006" key="3">
    <source>
        <dbReference type="Google" id="ProtNLM"/>
    </source>
</evidence>
<organism evidence="1 2">
    <name type="scientific">Hoeflea olei</name>
    <dbReference type="NCBI Taxonomy" id="1480615"/>
    <lineage>
        <taxon>Bacteria</taxon>
        <taxon>Pseudomonadati</taxon>
        <taxon>Pseudomonadota</taxon>
        <taxon>Alphaproteobacteria</taxon>
        <taxon>Hyphomicrobiales</taxon>
        <taxon>Rhizobiaceae</taxon>
        <taxon>Hoeflea</taxon>
    </lineage>
</organism>
<evidence type="ECO:0000313" key="2">
    <source>
        <dbReference type="Proteomes" id="UP000094795"/>
    </source>
</evidence>
<proteinExistence type="predicted"/>